<sequence>MMSEFGEKMESLNGQMDVLISSIHRNAVAPISSVQTSTTADLESRHSKKRARKGGEASGSLDLA</sequence>
<evidence type="ECO:0000313" key="3">
    <source>
        <dbReference type="Proteomes" id="UP000037460"/>
    </source>
</evidence>
<protein>
    <submittedName>
        <fullName evidence="2">Uncharacterized protein</fullName>
    </submittedName>
</protein>
<dbReference type="AlphaFoldDB" id="A0A0M0K0G0"/>
<dbReference type="Proteomes" id="UP000037460">
    <property type="component" value="Unassembled WGS sequence"/>
</dbReference>
<dbReference type="EMBL" id="JWZX01001912">
    <property type="protein sequence ID" value="KOO31873.1"/>
    <property type="molecule type" value="Genomic_DNA"/>
</dbReference>
<keyword evidence="3" id="KW-1185">Reference proteome</keyword>
<feature type="region of interest" description="Disordered" evidence="1">
    <location>
        <begin position="30"/>
        <end position="64"/>
    </location>
</feature>
<proteinExistence type="predicted"/>
<feature type="compositionally biased region" description="Polar residues" evidence="1">
    <location>
        <begin position="32"/>
        <end position="41"/>
    </location>
</feature>
<accession>A0A0M0K0G0</accession>
<organism evidence="2 3">
    <name type="scientific">Chrysochromulina tobinii</name>
    <dbReference type="NCBI Taxonomy" id="1460289"/>
    <lineage>
        <taxon>Eukaryota</taxon>
        <taxon>Haptista</taxon>
        <taxon>Haptophyta</taxon>
        <taxon>Prymnesiophyceae</taxon>
        <taxon>Prymnesiales</taxon>
        <taxon>Chrysochromulinaceae</taxon>
        <taxon>Chrysochromulina</taxon>
    </lineage>
</organism>
<evidence type="ECO:0000256" key="1">
    <source>
        <dbReference type="SAM" id="MobiDB-lite"/>
    </source>
</evidence>
<comment type="caution">
    <text evidence="2">The sequence shown here is derived from an EMBL/GenBank/DDBJ whole genome shotgun (WGS) entry which is preliminary data.</text>
</comment>
<gene>
    <name evidence="2" type="ORF">Ctob_016256</name>
</gene>
<reference evidence="3" key="1">
    <citation type="journal article" date="2015" name="PLoS Genet.">
        <title>Genome Sequence and Transcriptome Analyses of Chrysochromulina tobin: Metabolic Tools for Enhanced Algal Fitness in the Prominent Order Prymnesiales (Haptophyceae).</title>
        <authorList>
            <person name="Hovde B.T."/>
            <person name="Deodato C.R."/>
            <person name="Hunsperger H.M."/>
            <person name="Ryken S.A."/>
            <person name="Yost W."/>
            <person name="Jha R.K."/>
            <person name="Patterson J."/>
            <person name="Monnat R.J. Jr."/>
            <person name="Barlow S.B."/>
            <person name="Starkenburg S.R."/>
            <person name="Cattolico R.A."/>
        </authorList>
    </citation>
    <scope>NUCLEOTIDE SEQUENCE</scope>
    <source>
        <strain evidence="3">CCMP291</strain>
    </source>
</reference>
<name>A0A0M0K0G0_9EUKA</name>
<evidence type="ECO:0000313" key="2">
    <source>
        <dbReference type="EMBL" id="KOO31873.1"/>
    </source>
</evidence>